<evidence type="ECO:0000256" key="9">
    <source>
        <dbReference type="RuleBase" id="RU004016"/>
    </source>
</evidence>
<evidence type="ECO:0000256" key="4">
    <source>
        <dbReference type="ARBA" id="ARBA00022960"/>
    </source>
</evidence>
<evidence type="ECO:0000313" key="11">
    <source>
        <dbReference type="EMBL" id="KKU34154.1"/>
    </source>
</evidence>
<dbReference type="Pfam" id="PF00768">
    <property type="entry name" value="Peptidase_S11"/>
    <property type="match status" value="1"/>
</dbReference>
<evidence type="ECO:0000313" key="12">
    <source>
        <dbReference type="Proteomes" id="UP000034705"/>
    </source>
</evidence>
<dbReference type="GO" id="GO:0009002">
    <property type="term" value="F:serine-type D-Ala-D-Ala carboxypeptidase activity"/>
    <property type="evidence" value="ECO:0007669"/>
    <property type="project" value="InterPro"/>
</dbReference>
<dbReference type="GO" id="GO:0030655">
    <property type="term" value="P:beta-lactam antibiotic catabolic process"/>
    <property type="evidence" value="ECO:0007669"/>
    <property type="project" value="InterPro"/>
</dbReference>
<feature type="active site" description="Proton acceptor" evidence="7">
    <location>
        <position position="108"/>
    </location>
</feature>
<dbReference type="InterPro" id="IPR001967">
    <property type="entry name" value="Peptidase_S11_N"/>
</dbReference>
<dbReference type="GO" id="GO:0008800">
    <property type="term" value="F:beta-lactamase activity"/>
    <property type="evidence" value="ECO:0007669"/>
    <property type="project" value="InterPro"/>
</dbReference>
<evidence type="ECO:0000256" key="7">
    <source>
        <dbReference type="PIRSR" id="PIRSR618044-1"/>
    </source>
</evidence>
<name>A0A0G1PMY9_9BACT</name>
<feature type="active site" description="Acyl-ester intermediate" evidence="7">
    <location>
        <position position="105"/>
    </location>
</feature>
<dbReference type="EMBL" id="LCMG01000003">
    <property type="protein sequence ID" value="KKU34154.1"/>
    <property type="molecule type" value="Genomic_DNA"/>
</dbReference>
<dbReference type="SUPFAM" id="SSF56601">
    <property type="entry name" value="beta-lactamase/transpeptidase-like"/>
    <property type="match status" value="1"/>
</dbReference>
<dbReference type="InterPro" id="IPR018044">
    <property type="entry name" value="Peptidase_S11"/>
</dbReference>
<sequence length="324" mass="35331">MIFRLIAQVMLSTVFFHLLPYDGEVVEKLAINAKDFDRTLFAVEESLGGDEPHLPKALFVHNPPTRVHPTSVGVITTAVSAFVLDRATRTPLFEKNIDESRSIGSITKLMTAYVFLETTPSLDALVTIDIKDVRLGGTQHLTVGDPVTIRDLLKASLVGSDNSATAALARLSGTTEGDFVARMNEVAAEIGMERTTFADTTGLSQDNRSIVSDLALMLDHILQNETIRTITQQPFVTIASTSGSLYTVESTDDLLHSFLNQPPYAIVGGKTGYLPEAGYCLGTIFSEDGGHEIIVVVLGSETDQSRFQDVKSLAAWTYKVYDWL</sequence>
<keyword evidence="4" id="KW-0133">Cell shape</keyword>
<evidence type="ECO:0000256" key="8">
    <source>
        <dbReference type="PIRSR" id="PIRSR618044-2"/>
    </source>
</evidence>
<dbReference type="GO" id="GO:0009252">
    <property type="term" value="P:peptidoglycan biosynthetic process"/>
    <property type="evidence" value="ECO:0007669"/>
    <property type="project" value="UniProtKB-KW"/>
</dbReference>
<evidence type="ECO:0000259" key="10">
    <source>
        <dbReference type="Pfam" id="PF00768"/>
    </source>
</evidence>
<organism evidence="11 12">
    <name type="scientific">Candidatus Uhrbacteria bacterium GW2011_GWF2_46_218</name>
    <dbReference type="NCBI Taxonomy" id="1619001"/>
    <lineage>
        <taxon>Bacteria</taxon>
        <taxon>Candidatus Uhriibacteriota</taxon>
    </lineage>
</organism>
<feature type="binding site" evidence="8">
    <location>
        <position position="270"/>
    </location>
    <ligand>
        <name>substrate</name>
    </ligand>
</feature>
<dbReference type="PANTHER" id="PTHR35333:SF4">
    <property type="entry name" value="SLR0121 PROTEIN"/>
    <property type="match status" value="1"/>
</dbReference>
<dbReference type="GO" id="GO:0006508">
    <property type="term" value="P:proteolysis"/>
    <property type="evidence" value="ECO:0007669"/>
    <property type="project" value="InterPro"/>
</dbReference>
<evidence type="ECO:0000256" key="3">
    <source>
        <dbReference type="ARBA" id="ARBA00022801"/>
    </source>
</evidence>
<dbReference type="GO" id="GO:0046677">
    <property type="term" value="P:response to antibiotic"/>
    <property type="evidence" value="ECO:0007669"/>
    <property type="project" value="InterPro"/>
</dbReference>
<dbReference type="InterPro" id="IPR012338">
    <property type="entry name" value="Beta-lactam/transpept-like"/>
</dbReference>
<evidence type="ECO:0000256" key="2">
    <source>
        <dbReference type="ARBA" id="ARBA00022729"/>
    </source>
</evidence>
<evidence type="ECO:0000256" key="6">
    <source>
        <dbReference type="ARBA" id="ARBA00023316"/>
    </source>
</evidence>
<comment type="similarity">
    <text evidence="1 9">Belongs to the peptidase S11 family.</text>
</comment>
<comment type="caution">
    <text evidence="11">The sequence shown here is derived from an EMBL/GenBank/DDBJ whole genome shotgun (WGS) entry which is preliminary data.</text>
</comment>
<accession>A0A0G1PMY9</accession>
<dbReference type="GO" id="GO:0071555">
    <property type="term" value="P:cell wall organization"/>
    <property type="evidence" value="ECO:0007669"/>
    <property type="project" value="UniProtKB-KW"/>
</dbReference>
<feature type="active site" evidence="7">
    <location>
        <position position="160"/>
    </location>
</feature>
<keyword evidence="2" id="KW-0732">Signal</keyword>
<dbReference type="AlphaFoldDB" id="A0A0G1PMY9"/>
<keyword evidence="5" id="KW-0573">Peptidoglycan synthesis</keyword>
<dbReference type="GO" id="GO:0008360">
    <property type="term" value="P:regulation of cell shape"/>
    <property type="evidence" value="ECO:0007669"/>
    <property type="project" value="UniProtKB-KW"/>
</dbReference>
<feature type="domain" description="Peptidase S11 D-alanyl-D-alanine carboxypeptidase A N-terminal" evidence="10">
    <location>
        <begin position="77"/>
        <end position="301"/>
    </location>
</feature>
<dbReference type="InterPro" id="IPR000871">
    <property type="entry name" value="Beta-lactam_class-A"/>
</dbReference>
<protein>
    <submittedName>
        <fullName evidence="11">Murein-DD-endopeptidase</fullName>
    </submittedName>
</protein>
<gene>
    <name evidence="11" type="ORF">UX45_C0003G0045</name>
</gene>
<evidence type="ECO:0000256" key="5">
    <source>
        <dbReference type="ARBA" id="ARBA00022984"/>
    </source>
</evidence>
<keyword evidence="6" id="KW-0961">Cell wall biogenesis/degradation</keyword>
<reference evidence="11 12" key="1">
    <citation type="journal article" date="2015" name="Nature">
        <title>rRNA introns, odd ribosomes, and small enigmatic genomes across a large radiation of phyla.</title>
        <authorList>
            <person name="Brown C.T."/>
            <person name="Hug L.A."/>
            <person name="Thomas B.C."/>
            <person name="Sharon I."/>
            <person name="Castelle C.J."/>
            <person name="Singh A."/>
            <person name="Wilkins M.J."/>
            <person name="Williams K.H."/>
            <person name="Banfield J.F."/>
        </authorList>
    </citation>
    <scope>NUCLEOTIDE SEQUENCE [LARGE SCALE GENOMIC DNA]</scope>
</reference>
<dbReference type="PRINTS" id="PR00725">
    <property type="entry name" value="DADACBPTASE1"/>
</dbReference>
<keyword evidence="3" id="KW-0378">Hydrolase</keyword>
<evidence type="ECO:0000256" key="1">
    <source>
        <dbReference type="ARBA" id="ARBA00007164"/>
    </source>
</evidence>
<proteinExistence type="inferred from homology"/>
<dbReference type="Gene3D" id="3.40.710.10">
    <property type="entry name" value="DD-peptidase/beta-lactamase superfamily"/>
    <property type="match status" value="1"/>
</dbReference>
<dbReference type="Proteomes" id="UP000034705">
    <property type="component" value="Unassembled WGS sequence"/>
</dbReference>
<dbReference type="PANTHER" id="PTHR35333">
    <property type="entry name" value="BETA-LACTAMASE"/>
    <property type="match status" value="1"/>
</dbReference>